<protein>
    <submittedName>
        <fullName evidence="2">Nucleoside-triphosphatase THEP1</fullName>
    </submittedName>
</protein>
<sequence>MQRGREPLVTVLTGPRGSGKTRFCSVLAARHSGVAALISPACEDGEGRRFGIDSVVLPGGARFALARVVDPDYRPQRASEEDGLRHTLAEAPQEEAPPEEVPPEGVILGPYRFSRQALGAAGDALRQELLQGDHRLAVLDEIGPLELNRGEGFSALLRDLLRGAELPLLPLVVVVRPSLVATLCNYIRRERKGCSPVTIGVGEGGDAERPAFLRSLLR</sequence>
<dbReference type="PROSITE" id="PS50052">
    <property type="entry name" value="GUANYLATE_KINASE_2"/>
    <property type="match status" value="1"/>
</dbReference>
<keyword evidence="3" id="KW-1185">Reference proteome</keyword>
<dbReference type="Proteomes" id="UP000186400">
    <property type="component" value="Unassembled WGS sequence"/>
</dbReference>
<proteinExistence type="predicted"/>
<accession>A0A1N6TDD9</accession>
<dbReference type="OrthoDB" id="9990965at2"/>
<dbReference type="Pfam" id="PF13401">
    <property type="entry name" value="AAA_22"/>
    <property type="match status" value="1"/>
</dbReference>
<dbReference type="GO" id="GO:0016887">
    <property type="term" value="F:ATP hydrolysis activity"/>
    <property type="evidence" value="ECO:0007669"/>
    <property type="project" value="InterPro"/>
</dbReference>
<dbReference type="Gene3D" id="3.40.50.300">
    <property type="entry name" value="P-loop containing nucleotide triphosphate hydrolases"/>
    <property type="match status" value="1"/>
</dbReference>
<organism evidence="2 3">
    <name type="scientific">Alkalispirochaeta americana</name>
    <dbReference type="NCBI Taxonomy" id="159291"/>
    <lineage>
        <taxon>Bacteria</taxon>
        <taxon>Pseudomonadati</taxon>
        <taxon>Spirochaetota</taxon>
        <taxon>Spirochaetia</taxon>
        <taxon>Spirochaetales</taxon>
        <taxon>Spirochaetaceae</taxon>
        <taxon>Alkalispirochaeta</taxon>
    </lineage>
</organism>
<gene>
    <name evidence="2" type="ORF">SAMN05920897_11011</name>
</gene>
<dbReference type="SUPFAM" id="SSF52540">
    <property type="entry name" value="P-loop containing nucleoside triphosphate hydrolases"/>
    <property type="match status" value="1"/>
</dbReference>
<dbReference type="AlphaFoldDB" id="A0A1N6TDD9"/>
<dbReference type="InterPro" id="IPR008144">
    <property type="entry name" value="Guanylate_kin-like_dom"/>
</dbReference>
<feature type="domain" description="Guanylate kinase-like" evidence="1">
    <location>
        <begin position="7"/>
        <end position="218"/>
    </location>
</feature>
<evidence type="ECO:0000313" key="3">
    <source>
        <dbReference type="Proteomes" id="UP000186400"/>
    </source>
</evidence>
<evidence type="ECO:0000259" key="1">
    <source>
        <dbReference type="PROSITE" id="PS50052"/>
    </source>
</evidence>
<dbReference type="InterPro" id="IPR027417">
    <property type="entry name" value="P-loop_NTPase"/>
</dbReference>
<evidence type="ECO:0000313" key="2">
    <source>
        <dbReference type="EMBL" id="SIQ51379.1"/>
    </source>
</evidence>
<dbReference type="EMBL" id="FTMS01000010">
    <property type="protein sequence ID" value="SIQ51379.1"/>
    <property type="molecule type" value="Genomic_DNA"/>
</dbReference>
<name>A0A1N6TDD9_9SPIO</name>
<dbReference type="InterPro" id="IPR049945">
    <property type="entry name" value="AAA_22"/>
</dbReference>
<reference evidence="2 3" key="1">
    <citation type="submission" date="2017-01" db="EMBL/GenBank/DDBJ databases">
        <authorList>
            <person name="Mah S.A."/>
            <person name="Swanson W.J."/>
            <person name="Moy G.W."/>
            <person name="Vacquier V.D."/>
        </authorList>
    </citation>
    <scope>NUCLEOTIDE SEQUENCE [LARGE SCALE GENOMIC DNA]</scope>
    <source>
        <strain evidence="2 3">ASpG1</strain>
    </source>
</reference>
<dbReference type="RefSeq" id="WP_076488867.1">
    <property type="nucleotide sequence ID" value="NZ_FTMS01000010.1"/>
</dbReference>